<evidence type="ECO:0000313" key="3">
    <source>
        <dbReference type="Proteomes" id="UP000254340"/>
    </source>
</evidence>
<evidence type="ECO:0000256" key="1">
    <source>
        <dbReference type="SAM" id="MobiDB-lite"/>
    </source>
</evidence>
<accession>A0A377XPK2</accession>
<gene>
    <name evidence="2" type="ORF">NCTC5047_06574</name>
</gene>
<feature type="compositionally biased region" description="Basic and acidic residues" evidence="1">
    <location>
        <begin position="18"/>
        <end position="29"/>
    </location>
</feature>
<organism evidence="2 3">
    <name type="scientific">Klebsiella pneumoniae</name>
    <dbReference type="NCBI Taxonomy" id="573"/>
    <lineage>
        <taxon>Bacteria</taxon>
        <taxon>Pseudomonadati</taxon>
        <taxon>Pseudomonadota</taxon>
        <taxon>Gammaproteobacteria</taxon>
        <taxon>Enterobacterales</taxon>
        <taxon>Enterobacteriaceae</taxon>
        <taxon>Klebsiella/Raoultella group</taxon>
        <taxon>Klebsiella</taxon>
        <taxon>Klebsiella pneumoniae complex</taxon>
    </lineage>
</organism>
<reference evidence="2 3" key="1">
    <citation type="submission" date="2018-06" db="EMBL/GenBank/DDBJ databases">
        <authorList>
            <consortium name="Pathogen Informatics"/>
            <person name="Doyle S."/>
        </authorList>
    </citation>
    <scope>NUCLEOTIDE SEQUENCE [LARGE SCALE GENOMIC DNA]</scope>
    <source>
        <strain evidence="2 3">NCTC5047</strain>
    </source>
</reference>
<name>A0A377XPK2_KLEPN</name>
<evidence type="ECO:0000313" key="2">
    <source>
        <dbReference type="EMBL" id="STT85489.1"/>
    </source>
</evidence>
<sequence length="29" mass="3430">MTPEEQENILRAQASSLRRRDNQSDERKA</sequence>
<dbReference type="AlphaFoldDB" id="A0A377XPK2"/>
<feature type="region of interest" description="Disordered" evidence="1">
    <location>
        <begin position="1"/>
        <end position="29"/>
    </location>
</feature>
<dbReference type="Proteomes" id="UP000254340">
    <property type="component" value="Unassembled WGS sequence"/>
</dbReference>
<protein>
    <submittedName>
        <fullName evidence="2">Uncharacterized protein</fullName>
    </submittedName>
</protein>
<dbReference type="EMBL" id="UGLH01000006">
    <property type="protein sequence ID" value="STT85489.1"/>
    <property type="molecule type" value="Genomic_DNA"/>
</dbReference>
<proteinExistence type="predicted"/>